<dbReference type="Proteomes" id="UP000326344">
    <property type="component" value="Unassembled WGS sequence"/>
</dbReference>
<dbReference type="AlphaFoldDB" id="A0A5N1JKA1"/>
<dbReference type="EMBL" id="VTWS01000001">
    <property type="protein sequence ID" value="KAA9356890.1"/>
    <property type="molecule type" value="Genomic_DNA"/>
</dbReference>
<name>A0A5N1JKA1_9BACT</name>
<evidence type="ECO:0000313" key="1">
    <source>
        <dbReference type="EMBL" id="KAA9356890.1"/>
    </source>
</evidence>
<gene>
    <name evidence="1" type="ORF">F0P93_03880</name>
</gene>
<reference evidence="1 2" key="1">
    <citation type="submission" date="2019-09" db="EMBL/GenBank/DDBJ databases">
        <title>Genome Sequence of Larkinella sp MA1.</title>
        <authorList>
            <person name="Srinivasan S."/>
        </authorList>
    </citation>
    <scope>NUCLEOTIDE SEQUENCE [LARGE SCALE GENOMIC DNA]</scope>
    <source>
        <strain evidence="1 2">MA1</strain>
    </source>
</reference>
<proteinExistence type="predicted"/>
<organism evidence="1 2">
    <name type="scientific">Larkinella humicola</name>
    <dbReference type="NCBI Taxonomy" id="2607654"/>
    <lineage>
        <taxon>Bacteria</taxon>
        <taxon>Pseudomonadati</taxon>
        <taxon>Bacteroidota</taxon>
        <taxon>Cytophagia</taxon>
        <taxon>Cytophagales</taxon>
        <taxon>Spirosomataceae</taxon>
        <taxon>Larkinella</taxon>
    </lineage>
</organism>
<comment type="caution">
    <text evidence="1">The sequence shown here is derived from an EMBL/GenBank/DDBJ whole genome shotgun (WGS) entry which is preliminary data.</text>
</comment>
<evidence type="ECO:0000313" key="2">
    <source>
        <dbReference type="Proteomes" id="UP000326344"/>
    </source>
</evidence>
<protein>
    <submittedName>
        <fullName evidence="1">Uncharacterized protein</fullName>
    </submittedName>
</protein>
<accession>A0A5N1JKA1</accession>
<dbReference type="RefSeq" id="WP_138990293.1">
    <property type="nucleotide sequence ID" value="NZ_VTWS01000001.1"/>
</dbReference>
<sequence>MAAVTIHIATQSKFVKLFVWLIRLCKAEYSIETVGTKTLRSVIEQGEKDFAEGKGKVMTIEELRSMANEVA</sequence>
<keyword evidence="2" id="KW-1185">Reference proteome</keyword>